<feature type="transmembrane region" description="Helical" evidence="1">
    <location>
        <begin position="191"/>
        <end position="209"/>
    </location>
</feature>
<feature type="transmembrane region" description="Helical" evidence="1">
    <location>
        <begin position="47"/>
        <end position="66"/>
    </location>
</feature>
<feature type="transmembrane region" description="Helical" evidence="1">
    <location>
        <begin position="258"/>
        <end position="278"/>
    </location>
</feature>
<sequence>MMAIAASMLLAVSPGVALAQDATSIVAFDPVSGLPVLPDLAYRADTASIALIVLLAGGLGLLGFAVREAIRYKHILPVTIVLGSVMLVVPEVYVDVLGGIYWPWAPGHVAFTIMGRPMTWFTVTVWFSAGSIGCLGSYALFLRNVSTKVLWIALGVNALLNVAMEEVLLNIPGLYMYYGRQPLVLLTKLPFWWVGVNGGGMFAASALLYRYRAHLRGVRALAPFAVIPTVYLAMFGFVAMPATIVVNGRFSWAVTQTGGLVTLVLCTVGAMLVMHLVLQRNPFDPSGHSPAPTGTTSRP</sequence>
<name>A0A7Y6B1R4_9SPHN</name>
<evidence type="ECO:0000256" key="2">
    <source>
        <dbReference type="SAM" id="SignalP"/>
    </source>
</evidence>
<keyword evidence="1" id="KW-0812">Transmembrane</keyword>
<protein>
    <recommendedName>
        <fullName evidence="5">Carotenoid biosynthesis protein</fullName>
    </recommendedName>
</protein>
<proteinExistence type="predicted"/>
<feature type="transmembrane region" description="Helical" evidence="1">
    <location>
        <begin position="120"/>
        <end position="142"/>
    </location>
</feature>
<organism evidence="3 4">
    <name type="scientific">Sphingomonas zeae</name>
    <dbReference type="NCBI Taxonomy" id="1646122"/>
    <lineage>
        <taxon>Bacteria</taxon>
        <taxon>Pseudomonadati</taxon>
        <taxon>Pseudomonadota</taxon>
        <taxon>Alphaproteobacteria</taxon>
        <taxon>Sphingomonadales</taxon>
        <taxon>Sphingomonadaceae</taxon>
        <taxon>Sphingomonas</taxon>
    </lineage>
</organism>
<accession>A0A7Y6B1R4</accession>
<feature type="transmembrane region" description="Helical" evidence="1">
    <location>
        <begin position="149"/>
        <end position="171"/>
    </location>
</feature>
<comment type="caution">
    <text evidence="3">The sequence shown here is derived from an EMBL/GenBank/DDBJ whole genome shotgun (WGS) entry which is preliminary data.</text>
</comment>
<keyword evidence="1" id="KW-0472">Membrane</keyword>
<reference evidence="3 4" key="1">
    <citation type="submission" date="2020-05" db="EMBL/GenBank/DDBJ databases">
        <title>Genome Sequencing of Type Strains.</title>
        <authorList>
            <person name="Lemaire J.F."/>
            <person name="Inderbitzin P."/>
            <person name="Gregorio O.A."/>
            <person name="Collins S.B."/>
            <person name="Wespe N."/>
            <person name="Knight-Connoni V."/>
        </authorList>
    </citation>
    <scope>NUCLEOTIDE SEQUENCE [LARGE SCALE GENOMIC DNA]</scope>
    <source>
        <strain evidence="3 4">DSM 100049</strain>
    </source>
</reference>
<keyword evidence="1" id="KW-1133">Transmembrane helix</keyword>
<dbReference type="Proteomes" id="UP000536441">
    <property type="component" value="Unassembled WGS sequence"/>
</dbReference>
<evidence type="ECO:0000313" key="3">
    <source>
        <dbReference type="EMBL" id="NUU45834.1"/>
    </source>
</evidence>
<evidence type="ECO:0008006" key="5">
    <source>
        <dbReference type="Google" id="ProtNLM"/>
    </source>
</evidence>
<gene>
    <name evidence="3" type="ORF">HP438_02430</name>
</gene>
<feature type="chain" id="PRO_5031097702" description="Carotenoid biosynthesis protein" evidence="2">
    <location>
        <begin position="20"/>
        <end position="299"/>
    </location>
</feature>
<dbReference type="RefSeq" id="WP_183989004.1">
    <property type="nucleotide sequence ID" value="NZ_CBCRYR010000016.1"/>
</dbReference>
<evidence type="ECO:0000313" key="4">
    <source>
        <dbReference type="Proteomes" id="UP000536441"/>
    </source>
</evidence>
<feature type="transmembrane region" description="Helical" evidence="1">
    <location>
        <begin position="221"/>
        <end position="246"/>
    </location>
</feature>
<feature type="transmembrane region" description="Helical" evidence="1">
    <location>
        <begin position="78"/>
        <end position="100"/>
    </location>
</feature>
<dbReference type="AlphaFoldDB" id="A0A7Y6B1R4"/>
<keyword evidence="4" id="KW-1185">Reference proteome</keyword>
<evidence type="ECO:0000256" key="1">
    <source>
        <dbReference type="SAM" id="Phobius"/>
    </source>
</evidence>
<feature type="signal peptide" evidence="2">
    <location>
        <begin position="1"/>
        <end position="19"/>
    </location>
</feature>
<keyword evidence="2" id="KW-0732">Signal</keyword>
<dbReference type="EMBL" id="JABMCH010000048">
    <property type="protein sequence ID" value="NUU45834.1"/>
    <property type="molecule type" value="Genomic_DNA"/>
</dbReference>